<sequence length="445" mass="48949">MPRTTTLILFLLGLSSTFAVCFSTNILSLGKRKSDRLLSSAVFPLKGNVYPLGYYSVSINIGKGTEAFEFDIDSGSDLTWVQCDAPCTGCTKPREQLYKPDNNALNCFEPLCASLRPTTNHQCESADEQCEYEIEYADYGSSLGVLVNDQVPLKLTNGSLAAPRITFGCGYDHKYSLPHSPPPTSGVLGLGNGEVSIISQLSKMGVVRNVLGHCLSEQGGFIFFGDELIPSSGVAWTSMSYESIGNYYSSGPAEVYFGGKAVGIEDLTVVFDSGSSYTYFSSQVYDRILAMVREDLRGKPLKDAPEDESLPICWRGTHPFESLLDVKNYFKPLALSFTNSKNSQILLPPETYLIITKYGNVCFGILNGTEVGLGDLNVIGDISLQDKMVIYDNEKQQIGWVSTKCSKFRKEDQGFEQGLCQSEEGPFSILTGHYREYASKIFRRA</sequence>
<dbReference type="InterPro" id="IPR032861">
    <property type="entry name" value="TAXi_N"/>
</dbReference>
<keyword evidence="2" id="KW-0645">Protease</keyword>
<dbReference type="InterPro" id="IPR001969">
    <property type="entry name" value="Aspartic_peptidase_AS"/>
</dbReference>
<dbReference type="InterPro" id="IPR033121">
    <property type="entry name" value="PEPTIDASE_A1"/>
</dbReference>
<dbReference type="FunFam" id="2.40.70.10:FF:000015">
    <property type="entry name" value="Aspartyl protease family protein"/>
    <property type="match status" value="1"/>
</dbReference>
<dbReference type="InterPro" id="IPR021109">
    <property type="entry name" value="Peptidase_aspartic_dom_sf"/>
</dbReference>
<keyword evidence="5" id="KW-0064">Aspartyl protease</keyword>
<accession>A0A6J1CK35</accession>
<evidence type="ECO:0000256" key="10">
    <source>
        <dbReference type="SAM" id="SignalP"/>
    </source>
</evidence>
<proteinExistence type="inferred from homology"/>
<dbReference type="PROSITE" id="PS00141">
    <property type="entry name" value="ASP_PROTEASE"/>
    <property type="match status" value="1"/>
</dbReference>
<reference evidence="13" key="1">
    <citation type="submission" date="2025-08" db="UniProtKB">
        <authorList>
            <consortium name="RefSeq"/>
        </authorList>
    </citation>
    <scope>IDENTIFICATION</scope>
    <source>
        <strain evidence="13">OHB3-1</strain>
    </source>
</reference>
<feature type="chain" id="PRO_5026677360" description="Aspartic proteinase Asp1" evidence="10">
    <location>
        <begin position="20"/>
        <end position="445"/>
    </location>
</feature>
<evidence type="ECO:0000259" key="11">
    <source>
        <dbReference type="PROSITE" id="PS51767"/>
    </source>
</evidence>
<dbReference type="OrthoDB" id="2747330at2759"/>
<dbReference type="PANTHER" id="PTHR13683">
    <property type="entry name" value="ASPARTYL PROTEASES"/>
    <property type="match status" value="1"/>
</dbReference>
<feature type="signal peptide" evidence="10">
    <location>
        <begin position="1"/>
        <end position="19"/>
    </location>
</feature>
<dbReference type="GeneID" id="111012010"/>
<organism evidence="12 13">
    <name type="scientific">Momordica charantia</name>
    <name type="common">Bitter gourd</name>
    <name type="synonym">Balsam pear</name>
    <dbReference type="NCBI Taxonomy" id="3673"/>
    <lineage>
        <taxon>Eukaryota</taxon>
        <taxon>Viridiplantae</taxon>
        <taxon>Streptophyta</taxon>
        <taxon>Embryophyta</taxon>
        <taxon>Tracheophyta</taxon>
        <taxon>Spermatophyta</taxon>
        <taxon>Magnoliopsida</taxon>
        <taxon>eudicotyledons</taxon>
        <taxon>Gunneridae</taxon>
        <taxon>Pentapetalae</taxon>
        <taxon>rosids</taxon>
        <taxon>fabids</taxon>
        <taxon>Cucurbitales</taxon>
        <taxon>Cucurbitaceae</taxon>
        <taxon>Momordiceae</taxon>
        <taxon>Momordica</taxon>
    </lineage>
</organism>
<evidence type="ECO:0000313" key="13">
    <source>
        <dbReference type="RefSeq" id="XP_022141721.1"/>
    </source>
</evidence>
<evidence type="ECO:0000256" key="8">
    <source>
        <dbReference type="ARBA" id="ARBA00077656"/>
    </source>
</evidence>
<evidence type="ECO:0000256" key="1">
    <source>
        <dbReference type="ARBA" id="ARBA00007447"/>
    </source>
</evidence>
<gene>
    <name evidence="13" type="primary">LOC111012010</name>
</gene>
<dbReference type="KEGG" id="mcha:111012010"/>
<keyword evidence="6" id="KW-0378">Hydrolase</keyword>
<evidence type="ECO:0000256" key="9">
    <source>
        <dbReference type="PIRSR" id="PIRSR601461-1"/>
    </source>
</evidence>
<evidence type="ECO:0000256" key="4">
    <source>
        <dbReference type="ARBA" id="ARBA00022737"/>
    </source>
</evidence>
<dbReference type="InterPro" id="IPR032799">
    <property type="entry name" value="TAXi_C"/>
</dbReference>
<protein>
    <recommendedName>
        <fullName evidence="7">Aspartic proteinase Asp1</fullName>
    </recommendedName>
    <alternativeName>
        <fullName evidence="8">Nucellin-like protein</fullName>
    </alternativeName>
</protein>
<comment type="similarity">
    <text evidence="1">Belongs to the peptidase A1 family.</text>
</comment>
<evidence type="ECO:0000256" key="5">
    <source>
        <dbReference type="ARBA" id="ARBA00022750"/>
    </source>
</evidence>
<dbReference type="AlphaFoldDB" id="A0A6J1CK35"/>
<dbReference type="Proteomes" id="UP000504603">
    <property type="component" value="Unplaced"/>
</dbReference>
<dbReference type="FunFam" id="2.40.70.10:FF:000027">
    <property type="entry name" value="Aspartic proteinase Asp1 isoform A"/>
    <property type="match status" value="1"/>
</dbReference>
<dbReference type="Pfam" id="PF14543">
    <property type="entry name" value="TAXi_N"/>
    <property type="match status" value="1"/>
</dbReference>
<dbReference type="SUPFAM" id="SSF50630">
    <property type="entry name" value="Acid proteases"/>
    <property type="match status" value="1"/>
</dbReference>
<keyword evidence="12" id="KW-1185">Reference proteome</keyword>
<keyword evidence="3 10" id="KW-0732">Signal</keyword>
<keyword evidence="4" id="KW-0677">Repeat</keyword>
<evidence type="ECO:0000256" key="2">
    <source>
        <dbReference type="ARBA" id="ARBA00022670"/>
    </source>
</evidence>
<dbReference type="RefSeq" id="XP_022141721.1">
    <property type="nucleotide sequence ID" value="XM_022286029.1"/>
</dbReference>
<dbReference type="PROSITE" id="PS51767">
    <property type="entry name" value="PEPTIDASE_A1"/>
    <property type="match status" value="1"/>
</dbReference>
<feature type="active site" evidence="9">
    <location>
        <position position="73"/>
    </location>
</feature>
<feature type="domain" description="Peptidase A1" evidence="11">
    <location>
        <begin position="55"/>
        <end position="401"/>
    </location>
</feature>
<dbReference type="Pfam" id="PF14541">
    <property type="entry name" value="TAXi_C"/>
    <property type="match status" value="1"/>
</dbReference>
<dbReference type="GO" id="GO:0004190">
    <property type="term" value="F:aspartic-type endopeptidase activity"/>
    <property type="evidence" value="ECO:0007669"/>
    <property type="project" value="UniProtKB-KW"/>
</dbReference>
<dbReference type="GO" id="GO:0006508">
    <property type="term" value="P:proteolysis"/>
    <property type="evidence" value="ECO:0007669"/>
    <property type="project" value="UniProtKB-KW"/>
</dbReference>
<evidence type="ECO:0000256" key="7">
    <source>
        <dbReference type="ARBA" id="ARBA00068871"/>
    </source>
</evidence>
<name>A0A6J1CK35_MOMCH</name>
<evidence type="ECO:0000313" key="12">
    <source>
        <dbReference type="Proteomes" id="UP000504603"/>
    </source>
</evidence>
<evidence type="ECO:0000256" key="3">
    <source>
        <dbReference type="ARBA" id="ARBA00022729"/>
    </source>
</evidence>
<evidence type="ECO:0000256" key="6">
    <source>
        <dbReference type="ARBA" id="ARBA00022801"/>
    </source>
</evidence>
<dbReference type="InterPro" id="IPR001461">
    <property type="entry name" value="Aspartic_peptidase_A1"/>
</dbReference>
<dbReference type="Gene3D" id="2.40.70.10">
    <property type="entry name" value="Acid Proteases"/>
    <property type="match status" value="2"/>
</dbReference>
<feature type="active site" evidence="9">
    <location>
        <position position="272"/>
    </location>
</feature>
<dbReference type="PANTHER" id="PTHR13683:SF227">
    <property type="entry name" value="EUKARYOTIC ASPARTYL PROTEASE FAMILY PROTEIN"/>
    <property type="match status" value="1"/>
</dbReference>